<feature type="compositionally biased region" description="Basic and acidic residues" evidence="1">
    <location>
        <begin position="27"/>
        <end position="38"/>
    </location>
</feature>
<organism evidence="2 3">
    <name type="scientific">Saguinus oedipus</name>
    <name type="common">Cotton-top tamarin</name>
    <name type="synonym">Oedipomidas oedipus</name>
    <dbReference type="NCBI Taxonomy" id="9490"/>
    <lineage>
        <taxon>Eukaryota</taxon>
        <taxon>Metazoa</taxon>
        <taxon>Chordata</taxon>
        <taxon>Craniata</taxon>
        <taxon>Vertebrata</taxon>
        <taxon>Euteleostomi</taxon>
        <taxon>Mammalia</taxon>
        <taxon>Eutheria</taxon>
        <taxon>Euarchontoglires</taxon>
        <taxon>Primates</taxon>
        <taxon>Haplorrhini</taxon>
        <taxon>Platyrrhini</taxon>
        <taxon>Cebidae</taxon>
        <taxon>Callitrichinae</taxon>
        <taxon>Saguinus</taxon>
    </lineage>
</organism>
<comment type="caution">
    <text evidence="2">The sequence shown here is derived from an EMBL/GenBank/DDBJ whole genome shotgun (WGS) entry which is preliminary data.</text>
</comment>
<sequence>MGPRNFLEENGIPLLPPGPPPYSGERSLSKDPEFRAAESQRGQPGRSYLPKGIPCGGSSAPELAASFSVRCREGPPFLRTPGTNP</sequence>
<reference evidence="2 3" key="1">
    <citation type="submission" date="2023-05" db="EMBL/GenBank/DDBJ databases">
        <title>B98-5 Cell Line De Novo Hybrid Assembly: An Optical Mapping Approach.</title>
        <authorList>
            <person name="Kananen K."/>
            <person name="Auerbach J.A."/>
            <person name="Kautto E."/>
            <person name="Blachly J.S."/>
        </authorList>
    </citation>
    <scope>NUCLEOTIDE SEQUENCE [LARGE SCALE GENOMIC DNA]</scope>
    <source>
        <strain evidence="2">B95-8</strain>
        <tissue evidence="2">Cell line</tissue>
    </source>
</reference>
<gene>
    <name evidence="2" type="ORF">P7K49_015564</name>
</gene>
<accession>A0ABQ9VAF0</accession>
<dbReference type="EMBL" id="JASSZA010000007">
    <property type="protein sequence ID" value="KAK2106050.1"/>
    <property type="molecule type" value="Genomic_DNA"/>
</dbReference>
<feature type="non-terminal residue" evidence="2">
    <location>
        <position position="85"/>
    </location>
</feature>
<evidence type="ECO:0000313" key="2">
    <source>
        <dbReference type="EMBL" id="KAK2106050.1"/>
    </source>
</evidence>
<evidence type="ECO:0000313" key="3">
    <source>
        <dbReference type="Proteomes" id="UP001266305"/>
    </source>
</evidence>
<dbReference type="Proteomes" id="UP001266305">
    <property type="component" value="Unassembled WGS sequence"/>
</dbReference>
<protein>
    <submittedName>
        <fullName evidence="2">Uncharacterized protein</fullName>
    </submittedName>
</protein>
<name>A0ABQ9VAF0_SAGOE</name>
<evidence type="ECO:0000256" key="1">
    <source>
        <dbReference type="SAM" id="MobiDB-lite"/>
    </source>
</evidence>
<proteinExistence type="predicted"/>
<feature type="region of interest" description="Disordered" evidence="1">
    <location>
        <begin position="1"/>
        <end position="54"/>
    </location>
</feature>
<keyword evidence="3" id="KW-1185">Reference proteome</keyword>